<dbReference type="AlphaFoldDB" id="A0A4Y2F4V1"/>
<organism evidence="2 3">
    <name type="scientific">Araneus ventricosus</name>
    <name type="common">Orbweaver spider</name>
    <name type="synonym">Epeira ventricosa</name>
    <dbReference type="NCBI Taxonomy" id="182803"/>
    <lineage>
        <taxon>Eukaryota</taxon>
        <taxon>Metazoa</taxon>
        <taxon>Ecdysozoa</taxon>
        <taxon>Arthropoda</taxon>
        <taxon>Chelicerata</taxon>
        <taxon>Arachnida</taxon>
        <taxon>Araneae</taxon>
        <taxon>Araneomorphae</taxon>
        <taxon>Entelegynae</taxon>
        <taxon>Araneoidea</taxon>
        <taxon>Araneidae</taxon>
        <taxon>Araneus</taxon>
    </lineage>
</organism>
<feature type="signal peptide" evidence="1">
    <location>
        <begin position="1"/>
        <end position="25"/>
    </location>
</feature>
<feature type="chain" id="PRO_5021367475" description="Secreted protein" evidence="1">
    <location>
        <begin position="26"/>
        <end position="106"/>
    </location>
</feature>
<sequence>MFFVVCPTSSLLSSLLESLAILHQARPPLTPSCGYPKVPRVSRGIKSELSIPGAKFILIRSTLSRVLAKSTLASFVILIPRYRIYYHKHGKSLPSSVSLMVGKRVS</sequence>
<keyword evidence="1" id="KW-0732">Signal</keyword>
<evidence type="ECO:0000313" key="3">
    <source>
        <dbReference type="Proteomes" id="UP000499080"/>
    </source>
</evidence>
<reference evidence="2 3" key="1">
    <citation type="journal article" date="2019" name="Sci. Rep.">
        <title>Orb-weaving spider Araneus ventricosus genome elucidates the spidroin gene catalogue.</title>
        <authorList>
            <person name="Kono N."/>
            <person name="Nakamura H."/>
            <person name="Ohtoshi R."/>
            <person name="Moran D.A.P."/>
            <person name="Shinohara A."/>
            <person name="Yoshida Y."/>
            <person name="Fujiwara M."/>
            <person name="Mori M."/>
            <person name="Tomita M."/>
            <person name="Arakawa K."/>
        </authorList>
    </citation>
    <scope>NUCLEOTIDE SEQUENCE [LARGE SCALE GENOMIC DNA]</scope>
</reference>
<evidence type="ECO:0000256" key="1">
    <source>
        <dbReference type="SAM" id="SignalP"/>
    </source>
</evidence>
<evidence type="ECO:0000313" key="2">
    <source>
        <dbReference type="EMBL" id="GBM36550.1"/>
    </source>
</evidence>
<dbReference type="Proteomes" id="UP000499080">
    <property type="component" value="Unassembled WGS sequence"/>
</dbReference>
<proteinExistence type="predicted"/>
<dbReference type="EMBL" id="BGPR01000814">
    <property type="protein sequence ID" value="GBM36550.1"/>
    <property type="molecule type" value="Genomic_DNA"/>
</dbReference>
<comment type="caution">
    <text evidence="2">The sequence shown here is derived from an EMBL/GenBank/DDBJ whole genome shotgun (WGS) entry which is preliminary data.</text>
</comment>
<protein>
    <recommendedName>
        <fullName evidence="4">Secreted protein</fullName>
    </recommendedName>
</protein>
<keyword evidence="3" id="KW-1185">Reference proteome</keyword>
<gene>
    <name evidence="2" type="ORF">AVEN_65081_1</name>
</gene>
<accession>A0A4Y2F4V1</accession>
<evidence type="ECO:0008006" key="4">
    <source>
        <dbReference type="Google" id="ProtNLM"/>
    </source>
</evidence>
<name>A0A4Y2F4V1_ARAVE</name>